<gene>
    <name evidence="1" type="ORF">NCTC9617_07354</name>
</gene>
<reference evidence="1 2" key="1">
    <citation type="submission" date="2018-06" db="EMBL/GenBank/DDBJ databases">
        <authorList>
            <consortium name="Pathogen Informatics"/>
            <person name="Doyle S."/>
        </authorList>
    </citation>
    <scope>NUCLEOTIDE SEQUENCE [LARGE SCALE GENOMIC DNA]</scope>
    <source>
        <strain evidence="1 2">NCTC9617</strain>
    </source>
</reference>
<dbReference type="EMBL" id="UGNC01000009">
    <property type="protein sequence ID" value="STX08320.1"/>
    <property type="molecule type" value="Genomic_DNA"/>
</dbReference>
<name>A0A378H3B9_KLEPN</name>
<evidence type="ECO:0000313" key="2">
    <source>
        <dbReference type="Proteomes" id="UP000255167"/>
    </source>
</evidence>
<protein>
    <submittedName>
        <fullName evidence="1">Uncharacterized protein</fullName>
    </submittedName>
</protein>
<dbReference type="AlphaFoldDB" id="A0A378H3B9"/>
<evidence type="ECO:0000313" key="1">
    <source>
        <dbReference type="EMBL" id="STX08320.1"/>
    </source>
</evidence>
<dbReference type="Proteomes" id="UP000255167">
    <property type="component" value="Unassembled WGS sequence"/>
</dbReference>
<sequence>MLPFFMPITLHSARVNPLFQALHWREEEP</sequence>
<accession>A0A378H3B9</accession>
<organism evidence="1 2">
    <name type="scientific">Klebsiella pneumoniae</name>
    <dbReference type="NCBI Taxonomy" id="573"/>
    <lineage>
        <taxon>Bacteria</taxon>
        <taxon>Pseudomonadati</taxon>
        <taxon>Pseudomonadota</taxon>
        <taxon>Gammaproteobacteria</taxon>
        <taxon>Enterobacterales</taxon>
        <taxon>Enterobacteriaceae</taxon>
        <taxon>Klebsiella/Raoultella group</taxon>
        <taxon>Klebsiella</taxon>
        <taxon>Klebsiella pneumoniae complex</taxon>
    </lineage>
</organism>
<proteinExistence type="predicted"/>